<keyword evidence="3" id="KW-1185">Reference proteome</keyword>
<accession>A0A4C1TT37</accession>
<evidence type="ECO:0000313" key="3">
    <source>
        <dbReference type="Proteomes" id="UP000299102"/>
    </source>
</evidence>
<reference evidence="2 3" key="1">
    <citation type="journal article" date="2019" name="Commun. Biol.">
        <title>The bagworm genome reveals a unique fibroin gene that provides high tensile strength.</title>
        <authorList>
            <person name="Kono N."/>
            <person name="Nakamura H."/>
            <person name="Ohtoshi R."/>
            <person name="Tomita M."/>
            <person name="Numata K."/>
            <person name="Arakawa K."/>
        </authorList>
    </citation>
    <scope>NUCLEOTIDE SEQUENCE [LARGE SCALE GENOMIC DNA]</scope>
</reference>
<proteinExistence type="predicted"/>
<comment type="caution">
    <text evidence="2">The sequence shown here is derived from an EMBL/GenBank/DDBJ whole genome shotgun (WGS) entry which is preliminary data.</text>
</comment>
<dbReference type="AlphaFoldDB" id="A0A4C1TT37"/>
<evidence type="ECO:0000256" key="1">
    <source>
        <dbReference type="SAM" id="MobiDB-lite"/>
    </source>
</evidence>
<gene>
    <name evidence="2" type="ORF">EVAR_101371_1</name>
</gene>
<feature type="compositionally biased region" description="Pro residues" evidence="1">
    <location>
        <begin position="61"/>
        <end position="83"/>
    </location>
</feature>
<name>A0A4C1TT37_EUMVA</name>
<dbReference type="Proteomes" id="UP000299102">
    <property type="component" value="Unassembled WGS sequence"/>
</dbReference>
<sequence length="98" mass="10123">MDHRLRDIPQGPWTPMQHGPPHGPPHGGPQHGSMTSQQHGVVPQHGPPPPSQHVQQGGLPAGPPMGHGPPPHGGPPHGGPPHGIPQQQLVSQGGPHHI</sequence>
<protein>
    <submittedName>
        <fullName evidence="2">Uncharacterized protein</fullName>
    </submittedName>
</protein>
<organism evidence="2 3">
    <name type="scientific">Eumeta variegata</name>
    <name type="common">Bagworm moth</name>
    <name type="synonym">Eumeta japonica</name>
    <dbReference type="NCBI Taxonomy" id="151549"/>
    <lineage>
        <taxon>Eukaryota</taxon>
        <taxon>Metazoa</taxon>
        <taxon>Ecdysozoa</taxon>
        <taxon>Arthropoda</taxon>
        <taxon>Hexapoda</taxon>
        <taxon>Insecta</taxon>
        <taxon>Pterygota</taxon>
        <taxon>Neoptera</taxon>
        <taxon>Endopterygota</taxon>
        <taxon>Lepidoptera</taxon>
        <taxon>Glossata</taxon>
        <taxon>Ditrysia</taxon>
        <taxon>Tineoidea</taxon>
        <taxon>Psychidae</taxon>
        <taxon>Oiketicinae</taxon>
        <taxon>Eumeta</taxon>
    </lineage>
</organism>
<dbReference type="EMBL" id="BGZK01006230">
    <property type="protein sequence ID" value="GBP17181.1"/>
    <property type="molecule type" value="Genomic_DNA"/>
</dbReference>
<evidence type="ECO:0000313" key="2">
    <source>
        <dbReference type="EMBL" id="GBP17181.1"/>
    </source>
</evidence>
<feature type="region of interest" description="Disordered" evidence="1">
    <location>
        <begin position="1"/>
        <end position="98"/>
    </location>
</feature>